<reference evidence="4" key="1">
    <citation type="submission" date="2022-11" db="UniProtKB">
        <authorList>
            <consortium name="WormBaseParasite"/>
        </authorList>
    </citation>
    <scope>IDENTIFICATION</scope>
</reference>
<sequence>MISLVFVTLCAHVAFGSYPRPGNYDSNGMDQAYGGYGSGGYYGGGTFNQPPRWSEQNVYVQGGSVDGESGFQPGRGGQFSGRGYGQTNQGSGYGQTNQGSGYGQTNQGSGYGQTNQGSGYGQTNQGSGYGQPNQESGYGQPNQGSGWGQSNQGSGWNSQPGQGIFGSNAGFHGLGLGAQDNFGVRTSNTNFGQSSGNFGGSASGVDSHQSPPLGGISNTGFSSASGTVDTSGQQTFTIAPAQVSVGNNFGTPNTTGNSVLENNPIPVTNPSISGRPDPDSNSNTPAPPSVDEQ</sequence>
<evidence type="ECO:0000313" key="3">
    <source>
        <dbReference type="Proteomes" id="UP000887540"/>
    </source>
</evidence>
<evidence type="ECO:0000256" key="2">
    <source>
        <dbReference type="SAM" id="SignalP"/>
    </source>
</evidence>
<feature type="compositionally biased region" description="Gly residues" evidence="1">
    <location>
        <begin position="73"/>
        <end position="84"/>
    </location>
</feature>
<feature type="compositionally biased region" description="Low complexity" evidence="1">
    <location>
        <begin position="246"/>
        <end position="257"/>
    </location>
</feature>
<feature type="compositionally biased region" description="Low complexity" evidence="1">
    <location>
        <begin position="187"/>
        <end position="196"/>
    </location>
</feature>
<dbReference type="AlphaFoldDB" id="A0A914ELV7"/>
<feature type="region of interest" description="Disordered" evidence="1">
    <location>
        <begin position="244"/>
        <end position="293"/>
    </location>
</feature>
<evidence type="ECO:0000256" key="1">
    <source>
        <dbReference type="SAM" id="MobiDB-lite"/>
    </source>
</evidence>
<accession>A0A914ELV7</accession>
<keyword evidence="2" id="KW-0732">Signal</keyword>
<feature type="compositionally biased region" description="Low complexity" evidence="1">
    <location>
        <begin position="139"/>
        <end position="162"/>
    </location>
</feature>
<name>A0A914ELV7_9BILA</name>
<feature type="compositionally biased region" description="Polar residues" evidence="1">
    <location>
        <begin position="86"/>
        <end position="137"/>
    </location>
</feature>
<keyword evidence="3" id="KW-1185">Reference proteome</keyword>
<organism evidence="3 4">
    <name type="scientific">Acrobeloides nanus</name>
    <dbReference type="NCBI Taxonomy" id="290746"/>
    <lineage>
        <taxon>Eukaryota</taxon>
        <taxon>Metazoa</taxon>
        <taxon>Ecdysozoa</taxon>
        <taxon>Nematoda</taxon>
        <taxon>Chromadorea</taxon>
        <taxon>Rhabditida</taxon>
        <taxon>Tylenchina</taxon>
        <taxon>Cephalobomorpha</taxon>
        <taxon>Cephaloboidea</taxon>
        <taxon>Cephalobidae</taxon>
        <taxon>Acrobeloides</taxon>
    </lineage>
</organism>
<dbReference type="WBParaSite" id="ACRNAN_scaffold942.g29371.t1">
    <property type="protein sequence ID" value="ACRNAN_scaffold942.g29371.t1"/>
    <property type="gene ID" value="ACRNAN_scaffold942.g29371"/>
</dbReference>
<feature type="signal peptide" evidence="2">
    <location>
        <begin position="1"/>
        <end position="16"/>
    </location>
</feature>
<feature type="region of interest" description="Disordered" evidence="1">
    <location>
        <begin position="62"/>
        <end position="167"/>
    </location>
</feature>
<dbReference type="Proteomes" id="UP000887540">
    <property type="component" value="Unplaced"/>
</dbReference>
<feature type="compositionally biased region" description="Polar residues" evidence="1">
    <location>
        <begin position="258"/>
        <end position="272"/>
    </location>
</feature>
<feature type="chain" id="PRO_5037379819" evidence="2">
    <location>
        <begin position="17"/>
        <end position="293"/>
    </location>
</feature>
<feature type="region of interest" description="Disordered" evidence="1">
    <location>
        <begin position="187"/>
        <end position="208"/>
    </location>
</feature>
<evidence type="ECO:0000313" key="4">
    <source>
        <dbReference type="WBParaSite" id="ACRNAN_scaffold942.g29371.t1"/>
    </source>
</evidence>
<protein>
    <submittedName>
        <fullName evidence="4">Uncharacterized protein</fullName>
    </submittedName>
</protein>
<proteinExistence type="predicted"/>